<dbReference type="InterPro" id="IPR050464">
    <property type="entry name" value="Zeta_carotene_desat/Oxidored"/>
</dbReference>
<gene>
    <name evidence="2" type="ORF">CC84DRAFT_1183242</name>
</gene>
<feature type="chain" id="PRO_5008058814" evidence="1">
    <location>
        <begin position="18"/>
        <end position="479"/>
    </location>
</feature>
<dbReference type="GeneID" id="28764165"/>
<proteinExistence type="predicted"/>
<reference evidence="2 3" key="1">
    <citation type="submission" date="2016-05" db="EMBL/GenBank/DDBJ databases">
        <title>Comparative analysis of secretome profiles of manganese(II)-oxidizing ascomycete fungi.</title>
        <authorList>
            <consortium name="DOE Joint Genome Institute"/>
            <person name="Zeiner C.A."/>
            <person name="Purvine S.O."/>
            <person name="Zink E.M."/>
            <person name="Wu S."/>
            <person name="Pasa-Tolic L."/>
            <person name="Chaput D.L."/>
            <person name="Haridas S."/>
            <person name="Grigoriev I.V."/>
            <person name="Santelli C.M."/>
            <person name="Hansel C.M."/>
        </authorList>
    </citation>
    <scope>NUCLEOTIDE SEQUENCE [LARGE SCALE GENOMIC DNA]</scope>
    <source>
        <strain evidence="2 3">AP3s5-JAC2a</strain>
    </source>
</reference>
<dbReference type="Gene3D" id="1.10.405.20">
    <property type="match status" value="1"/>
</dbReference>
<feature type="signal peptide" evidence="1">
    <location>
        <begin position="1"/>
        <end position="17"/>
    </location>
</feature>
<evidence type="ECO:0000313" key="3">
    <source>
        <dbReference type="Proteomes" id="UP000077069"/>
    </source>
</evidence>
<dbReference type="GO" id="GO:0016491">
    <property type="term" value="F:oxidoreductase activity"/>
    <property type="evidence" value="ECO:0007669"/>
    <property type="project" value="TreeGrafter"/>
</dbReference>
<dbReference type="Gene3D" id="3.50.50.60">
    <property type="entry name" value="FAD/NAD(P)-binding domain"/>
    <property type="match status" value="1"/>
</dbReference>
<name>A0A177CZX6_9PLEO</name>
<dbReference type="Gene3D" id="3.30.70.1990">
    <property type="match status" value="1"/>
</dbReference>
<dbReference type="OrthoDB" id="68575at2759"/>
<dbReference type="EMBL" id="KV441548">
    <property type="protein sequence ID" value="OAG12648.1"/>
    <property type="molecule type" value="Genomic_DNA"/>
</dbReference>
<dbReference type="Proteomes" id="UP000077069">
    <property type="component" value="Unassembled WGS sequence"/>
</dbReference>
<dbReference type="PANTHER" id="PTHR42923:SF26">
    <property type="entry name" value="FMN REDUCTASE LOT6, PUTATIVE (AFU_ORTHOLOGUE AFUA_7G06600)-RELATED"/>
    <property type="match status" value="1"/>
</dbReference>
<accession>A0A177CZX6</accession>
<protein>
    <submittedName>
        <fullName evidence="2">Amine oxidase, flavin-containing superfamily</fullName>
    </submittedName>
</protein>
<evidence type="ECO:0000256" key="1">
    <source>
        <dbReference type="SAM" id="SignalP"/>
    </source>
</evidence>
<organism evidence="2 3">
    <name type="scientific">Paraphaeosphaeria sporulosa</name>
    <dbReference type="NCBI Taxonomy" id="1460663"/>
    <lineage>
        <taxon>Eukaryota</taxon>
        <taxon>Fungi</taxon>
        <taxon>Dikarya</taxon>
        <taxon>Ascomycota</taxon>
        <taxon>Pezizomycotina</taxon>
        <taxon>Dothideomycetes</taxon>
        <taxon>Pleosporomycetidae</taxon>
        <taxon>Pleosporales</taxon>
        <taxon>Massarineae</taxon>
        <taxon>Didymosphaeriaceae</taxon>
        <taxon>Paraphaeosphaeria</taxon>
    </lineage>
</organism>
<keyword evidence="1" id="KW-0732">Signal</keyword>
<sequence length="479" mass="52987">MHSRTLLLLSWAVFTLAALPSTTDFDHLDPKDIIERDVAIIGGGSAGTYASISLKDKGKSVIVIEKKNRIGGHTETYIDPATGKPIDMGVVIFHNLTIVRNYFARFDVPLITAGSDLGSSSDSVSANYDLRTGEEVKIMTPSQANISAAFATYAQFLEKYPRLNDGMFLPHPLPNELVMPFGQFAKQYGIEDAVATMFIYNAGLGDILTVPAIENIRVWGKSLVQQLSGGFLTTAHHNNSELYSKAQAELLSARSLLLSSEVTYSFRRASGITLIVQTPEGRKLVKAKKLLITIPPSPDLLQAFDLSRRERSTFSKFINTGYYTSILRSTGLPDNLSITNARLDTAYNLPTLPGLYSIGRTAVPGLKIAYYATPRSTSTFPLSDADVKANIIAAFKKLQRANPDKFKNEEPRFVAYSSHSPFYLQARPEDIKRGFYETLYGLQGERNTYWTGAAWRAHDSSDIWRYTEEEVLPGLIEGL</sequence>
<dbReference type="InParanoid" id="A0A177CZX6"/>
<dbReference type="Pfam" id="PF13450">
    <property type="entry name" value="NAD_binding_8"/>
    <property type="match status" value="1"/>
</dbReference>
<dbReference type="AlphaFoldDB" id="A0A177CZX6"/>
<dbReference type="RefSeq" id="XP_018043013.1">
    <property type="nucleotide sequence ID" value="XM_018180679.1"/>
</dbReference>
<keyword evidence="3" id="KW-1185">Reference proteome</keyword>
<dbReference type="STRING" id="1460663.A0A177CZX6"/>
<dbReference type="SUPFAM" id="SSF51905">
    <property type="entry name" value="FAD/NAD(P)-binding domain"/>
    <property type="match status" value="1"/>
</dbReference>
<dbReference type="PANTHER" id="PTHR42923">
    <property type="entry name" value="PROTOPORPHYRINOGEN OXIDASE"/>
    <property type="match status" value="1"/>
</dbReference>
<dbReference type="InterPro" id="IPR036188">
    <property type="entry name" value="FAD/NAD-bd_sf"/>
</dbReference>
<evidence type="ECO:0000313" key="2">
    <source>
        <dbReference type="EMBL" id="OAG12648.1"/>
    </source>
</evidence>